<dbReference type="GO" id="GO:0016853">
    <property type="term" value="F:isomerase activity"/>
    <property type="evidence" value="ECO:0007669"/>
    <property type="project" value="UniProtKB-KW"/>
</dbReference>
<protein>
    <submittedName>
        <fullName evidence="2">Sugar phosphate isomerase/epimerase</fullName>
    </submittedName>
</protein>
<feature type="domain" description="Xylose isomerase-like TIM barrel" evidence="1">
    <location>
        <begin position="24"/>
        <end position="265"/>
    </location>
</feature>
<comment type="caution">
    <text evidence="2">The sequence shown here is derived from an EMBL/GenBank/DDBJ whole genome shotgun (WGS) entry which is preliminary data.</text>
</comment>
<dbReference type="PANTHER" id="PTHR12110:SF21">
    <property type="entry name" value="XYLOSE ISOMERASE-LIKE TIM BARREL DOMAIN-CONTAINING PROTEIN"/>
    <property type="match status" value="1"/>
</dbReference>
<dbReference type="InterPro" id="IPR050312">
    <property type="entry name" value="IolE/XylAMocC-like"/>
</dbReference>
<evidence type="ECO:0000313" key="3">
    <source>
        <dbReference type="Proteomes" id="UP000574276"/>
    </source>
</evidence>
<organism evidence="2 3">
    <name type="scientific">Variimorphobacter saccharofermentans</name>
    <dbReference type="NCBI Taxonomy" id="2755051"/>
    <lineage>
        <taxon>Bacteria</taxon>
        <taxon>Bacillati</taxon>
        <taxon>Bacillota</taxon>
        <taxon>Clostridia</taxon>
        <taxon>Lachnospirales</taxon>
        <taxon>Lachnospiraceae</taxon>
        <taxon>Variimorphobacter</taxon>
    </lineage>
</organism>
<keyword evidence="2" id="KW-0413">Isomerase</keyword>
<dbReference type="InterPro" id="IPR013022">
    <property type="entry name" value="Xyl_isomerase-like_TIM-brl"/>
</dbReference>
<accession>A0A839JX07</accession>
<name>A0A839JX07_9FIRM</name>
<dbReference type="Pfam" id="PF01261">
    <property type="entry name" value="AP_endonuc_2"/>
    <property type="match status" value="1"/>
</dbReference>
<evidence type="ECO:0000313" key="2">
    <source>
        <dbReference type="EMBL" id="MBB2182213.1"/>
    </source>
</evidence>
<sequence>MGNIKIGTCVRGNEILTLLPEVIHAGFETIELYYNVSLEGADFIELSKMTKEIIGDSGLTVSSIGLYCNPLQYEEQRKELEYCIENAHLFNAKIVGTFAGALEGKSVDEAMPRFKEVFGDLVKRAEANGVKIGIENCPMYGFWYKNTCNIGFCPKAWEMMFDAVDSNYLGLEWEPSHQLEQFIDPIEQLKAWTPKIVHVHGKDAHIDWPYIKKYGSWFGADYSVHRFPGLGDSNWEEIITILNQGGYCDDIAIEGFHDPIYCGDRELEGQILALNHLKDCRKKANASIH</sequence>
<dbReference type="AlphaFoldDB" id="A0A839JX07"/>
<dbReference type="RefSeq" id="WP_228351941.1">
    <property type="nucleotide sequence ID" value="NZ_JACEGA010000001.1"/>
</dbReference>
<reference evidence="2 3" key="1">
    <citation type="submission" date="2020-07" db="EMBL/GenBank/DDBJ databases">
        <title>Characterization and genome sequencing of isolate MD1, a novel member within the family Lachnospiraceae.</title>
        <authorList>
            <person name="Rettenmaier R."/>
            <person name="Di Bello L."/>
            <person name="Zinser C."/>
            <person name="Scheitz K."/>
            <person name="Liebl W."/>
            <person name="Zverlov V."/>
        </authorList>
    </citation>
    <scope>NUCLEOTIDE SEQUENCE [LARGE SCALE GENOMIC DNA]</scope>
    <source>
        <strain evidence="2 3">MD1</strain>
    </source>
</reference>
<dbReference type="Gene3D" id="3.20.20.150">
    <property type="entry name" value="Divalent-metal-dependent TIM barrel enzymes"/>
    <property type="match status" value="1"/>
</dbReference>
<dbReference type="InterPro" id="IPR036237">
    <property type="entry name" value="Xyl_isomerase-like_sf"/>
</dbReference>
<dbReference type="EMBL" id="JACEGA010000001">
    <property type="protein sequence ID" value="MBB2182213.1"/>
    <property type="molecule type" value="Genomic_DNA"/>
</dbReference>
<dbReference type="SUPFAM" id="SSF51658">
    <property type="entry name" value="Xylose isomerase-like"/>
    <property type="match status" value="1"/>
</dbReference>
<dbReference type="Proteomes" id="UP000574276">
    <property type="component" value="Unassembled WGS sequence"/>
</dbReference>
<gene>
    <name evidence="2" type="ORF">H0486_04905</name>
</gene>
<proteinExistence type="predicted"/>
<dbReference type="PANTHER" id="PTHR12110">
    <property type="entry name" value="HYDROXYPYRUVATE ISOMERASE"/>
    <property type="match status" value="1"/>
</dbReference>
<keyword evidence="3" id="KW-1185">Reference proteome</keyword>
<evidence type="ECO:0000259" key="1">
    <source>
        <dbReference type="Pfam" id="PF01261"/>
    </source>
</evidence>